<feature type="region of interest" description="Disordered" evidence="3">
    <location>
        <begin position="1"/>
        <end position="36"/>
    </location>
</feature>
<dbReference type="GO" id="GO:0031097">
    <property type="term" value="C:medial cortex"/>
    <property type="evidence" value="ECO:0007669"/>
    <property type="project" value="TreeGrafter"/>
</dbReference>
<feature type="non-terminal residue" evidence="5">
    <location>
        <position position="1"/>
    </location>
</feature>
<dbReference type="InterPro" id="IPR046982">
    <property type="entry name" value="BIN3/RVS161-like"/>
</dbReference>
<dbReference type="FunFam" id="2.30.30.40:FF:000100">
    <property type="entry name" value="SH3 domain-containing YSC84-like protein 1"/>
    <property type="match status" value="1"/>
</dbReference>
<sequence>NTTGDQSGYVYSDHKSPAPGRPAAPKPIFGGAKTGGAEPGQAIAKFTFDADQPGDLGFKKGEIITIVKRTESEADWWTGRIGAREGIFPSNYVEVV</sequence>
<dbReference type="GO" id="GO:0030479">
    <property type="term" value="C:actin cortical patch"/>
    <property type="evidence" value="ECO:0007669"/>
    <property type="project" value="TreeGrafter"/>
</dbReference>
<evidence type="ECO:0000256" key="2">
    <source>
        <dbReference type="PROSITE-ProRule" id="PRU00192"/>
    </source>
</evidence>
<dbReference type="GO" id="GO:0051666">
    <property type="term" value="P:actin cortical patch localization"/>
    <property type="evidence" value="ECO:0007669"/>
    <property type="project" value="InterPro"/>
</dbReference>
<organism evidence="5 6">
    <name type="scientific">Teratosphaeria destructans</name>
    <dbReference type="NCBI Taxonomy" id="418781"/>
    <lineage>
        <taxon>Eukaryota</taxon>
        <taxon>Fungi</taxon>
        <taxon>Dikarya</taxon>
        <taxon>Ascomycota</taxon>
        <taxon>Pezizomycotina</taxon>
        <taxon>Dothideomycetes</taxon>
        <taxon>Dothideomycetidae</taxon>
        <taxon>Mycosphaerellales</taxon>
        <taxon>Teratosphaeriaceae</taxon>
        <taxon>Teratosphaeria</taxon>
    </lineage>
</organism>
<name>A0A9W7T0K3_9PEZI</name>
<dbReference type="Pfam" id="PF00018">
    <property type="entry name" value="SH3_1"/>
    <property type="match status" value="1"/>
</dbReference>
<evidence type="ECO:0000313" key="5">
    <source>
        <dbReference type="EMBL" id="KAH9845071.1"/>
    </source>
</evidence>
<evidence type="ECO:0000256" key="1">
    <source>
        <dbReference type="ARBA" id="ARBA00022443"/>
    </source>
</evidence>
<accession>A0A9W7T0K3</accession>
<feature type="domain" description="SH3" evidence="4">
    <location>
        <begin position="37"/>
        <end position="96"/>
    </location>
</feature>
<dbReference type="GO" id="GO:0008289">
    <property type="term" value="F:lipid binding"/>
    <property type="evidence" value="ECO:0007669"/>
    <property type="project" value="TreeGrafter"/>
</dbReference>
<dbReference type="Gene3D" id="2.30.30.40">
    <property type="entry name" value="SH3 Domains"/>
    <property type="match status" value="1"/>
</dbReference>
<dbReference type="GO" id="GO:1990528">
    <property type="term" value="C:Rvs161p-Rvs167p complex"/>
    <property type="evidence" value="ECO:0007669"/>
    <property type="project" value="TreeGrafter"/>
</dbReference>
<comment type="caution">
    <text evidence="5">The sequence shown here is derived from an EMBL/GenBank/DDBJ whole genome shotgun (WGS) entry which is preliminary data.</text>
</comment>
<dbReference type="InterPro" id="IPR036028">
    <property type="entry name" value="SH3-like_dom_sf"/>
</dbReference>
<dbReference type="EMBL" id="RIBY02000154">
    <property type="protein sequence ID" value="KAH9845071.1"/>
    <property type="molecule type" value="Genomic_DNA"/>
</dbReference>
<reference evidence="5 6" key="1">
    <citation type="journal article" date="2018" name="IMA Fungus">
        <title>IMA Genome-F 10: Nine draft genome sequences of Claviceps purpurea s.lat., including C. arundinis, C. humidiphila, and C. cf. spartinae, pseudomolecules for the pitch canker pathogen Fusarium circinatum, draft genome of Davidsoniella eucalypti, Grosmannia galeiformis, Quambalaria eucalypti, and Teratosphaeria destructans.</title>
        <authorList>
            <person name="Wingfield B.D."/>
            <person name="Liu M."/>
            <person name="Nguyen H.D."/>
            <person name="Lane F.A."/>
            <person name="Morgan S.W."/>
            <person name="De Vos L."/>
            <person name="Wilken P.M."/>
            <person name="Duong T.A."/>
            <person name="Aylward J."/>
            <person name="Coetzee M.P."/>
            <person name="Dadej K."/>
            <person name="De Beer Z.W."/>
            <person name="Findlay W."/>
            <person name="Havenga M."/>
            <person name="Kolarik M."/>
            <person name="Menzies J.G."/>
            <person name="Naidoo K."/>
            <person name="Pochopski O."/>
            <person name="Shoukouhi P."/>
            <person name="Santana Q.C."/>
            <person name="Seifert K.A."/>
            <person name="Soal N."/>
            <person name="Steenkamp E.T."/>
            <person name="Tatham C.T."/>
            <person name="van der Nest M.A."/>
            <person name="Wingfield M.J."/>
        </authorList>
    </citation>
    <scope>NUCLEOTIDE SEQUENCE [LARGE SCALE GENOMIC DNA]</scope>
    <source>
        <strain evidence="5">CMW44962</strain>
    </source>
</reference>
<protein>
    <submittedName>
        <fullName evidence="5">SH3 domain-containing protein</fullName>
    </submittedName>
</protein>
<dbReference type="PROSITE" id="PS50002">
    <property type="entry name" value="SH3"/>
    <property type="match status" value="1"/>
</dbReference>
<dbReference type="PRINTS" id="PR00452">
    <property type="entry name" value="SH3DOMAIN"/>
</dbReference>
<dbReference type="OrthoDB" id="443981at2759"/>
<evidence type="ECO:0000313" key="6">
    <source>
        <dbReference type="Proteomes" id="UP001138500"/>
    </source>
</evidence>
<proteinExistence type="predicted"/>
<dbReference type="Proteomes" id="UP001138500">
    <property type="component" value="Unassembled WGS sequence"/>
</dbReference>
<keyword evidence="6" id="KW-1185">Reference proteome</keyword>
<evidence type="ECO:0000259" key="4">
    <source>
        <dbReference type="PROSITE" id="PS50002"/>
    </source>
</evidence>
<evidence type="ECO:0000256" key="3">
    <source>
        <dbReference type="SAM" id="MobiDB-lite"/>
    </source>
</evidence>
<dbReference type="PANTHER" id="PTHR47174:SF1">
    <property type="entry name" value="REDUCED VIABILITY UPON STARVATION PROTEIN 167"/>
    <property type="match status" value="1"/>
</dbReference>
<dbReference type="SMART" id="SM00326">
    <property type="entry name" value="SH3"/>
    <property type="match status" value="1"/>
</dbReference>
<keyword evidence="1 2" id="KW-0728">SH3 domain</keyword>
<dbReference type="PANTHER" id="PTHR47174">
    <property type="entry name" value="BRIDGING INTEGRATOR 3"/>
    <property type="match status" value="1"/>
</dbReference>
<reference evidence="5 6" key="2">
    <citation type="journal article" date="2021" name="Curr. Genet.">
        <title>Genetic response to nitrogen starvation in the aggressive Eucalyptus foliar pathogen Teratosphaeria destructans.</title>
        <authorList>
            <person name="Havenga M."/>
            <person name="Wingfield B.D."/>
            <person name="Wingfield M.J."/>
            <person name="Dreyer L.L."/>
            <person name="Roets F."/>
            <person name="Aylward J."/>
        </authorList>
    </citation>
    <scope>NUCLEOTIDE SEQUENCE [LARGE SCALE GENOMIC DNA]</scope>
    <source>
        <strain evidence="5">CMW44962</strain>
    </source>
</reference>
<dbReference type="AlphaFoldDB" id="A0A9W7T0K3"/>
<dbReference type="SUPFAM" id="SSF50044">
    <property type="entry name" value="SH3-domain"/>
    <property type="match status" value="1"/>
</dbReference>
<dbReference type="GO" id="GO:0006897">
    <property type="term" value="P:endocytosis"/>
    <property type="evidence" value="ECO:0007669"/>
    <property type="project" value="InterPro"/>
</dbReference>
<dbReference type="GO" id="GO:0043332">
    <property type="term" value="C:mating projection tip"/>
    <property type="evidence" value="ECO:0007669"/>
    <property type="project" value="TreeGrafter"/>
</dbReference>
<dbReference type="CDD" id="cd11842">
    <property type="entry name" value="SH3_Ysc84p_like"/>
    <property type="match status" value="1"/>
</dbReference>
<dbReference type="GO" id="GO:0097320">
    <property type="term" value="P:plasma membrane tubulation"/>
    <property type="evidence" value="ECO:0007669"/>
    <property type="project" value="TreeGrafter"/>
</dbReference>
<gene>
    <name evidence="5" type="ORF">Tdes44962_MAKER10496</name>
</gene>
<dbReference type="InterPro" id="IPR001452">
    <property type="entry name" value="SH3_domain"/>
</dbReference>